<protein>
    <submittedName>
        <fullName evidence="1">Uncharacterized protein</fullName>
    </submittedName>
</protein>
<dbReference type="OrthoDB" id="757982at2759"/>
<gene>
    <name evidence="1" type="ORF">Bca52824_090489</name>
</gene>
<accession>A0A8X7NZP5</accession>
<keyword evidence="2" id="KW-1185">Reference proteome</keyword>
<dbReference type="Gene3D" id="3.30.565.10">
    <property type="entry name" value="Histidine kinase-like ATPase, C-terminal domain"/>
    <property type="match status" value="1"/>
</dbReference>
<dbReference type="GO" id="GO:0005634">
    <property type="term" value="C:nucleus"/>
    <property type="evidence" value="ECO:0007669"/>
    <property type="project" value="TreeGrafter"/>
</dbReference>
<dbReference type="SUPFAM" id="SSF55874">
    <property type="entry name" value="ATPase domain of HSP90 chaperone/DNA topoisomerase II/histidine kinase"/>
    <property type="match status" value="1"/>
</dbReference>
<organism evidence="1 2">
    <name type="scientific">Brassica carinata</name>
    <name type="common">Ethiopian mustard</name>
    <name type="synonym">Abyssinian cabbage</name>
    <dbReference type="NCBI Taxonomy" id="52824"/>
    <lineage>
        <taxon>Eukaryota</taxon>
        <taxon>Viridiplantae</taxon>
        <taxon>Streptophyta</taxon>
        <taxon>Embryophyta</taxon>
        <taxon>Tracheophyta</taxon>
        <taxon>Spermatophyta</taxon>
        <taxon>Magnoliopsida</taxon>
        <taxon>eudicotyledons</taxon>
        <taxon>Gunneridae</taxon>
        <taxon>Pentapetalae</taxon>
        <taxon>rosids</taxon>
        <taxon>malvids</taxon>
        <taxon>Brassicales</taxon>
        <taxon>Brassicaceae</taxon>
        <taxon>Brassiceae</taxon>
        <taxon>Brassica</taxon>
    </lineage>
</organism>
<name>A0A8X7NZP5_BRACI</name>
<dbReference type="GO" id="GO:0016887">
    <property type="term" value="F:ATP hydrolysis activity"/>
    <property type="evidence" value="ECO:0007669"/>
    <property type="project" value="InterPro"/>
</dbReference>
<dbReference type="PANTHER" id="PTHR23336">
    <property type="entry name" value="ZINC FINGER CW-TYPE COILED-COIL DOMAIN PROTEIN 3"/>
    <property type="match status" value="1"/>
</dbReference>
<dbReference type="Pfam" id="PF13589">
    <property type="entry name" value="HATPase_c_3"/>
    <property type="match status" value="1"/>
</dbReference>
<sequence>MAKRTVADVVVVLSDSDDEDNGVGAIQSSSASLMENRQVPTNAIADTTVTPRETLECRSFWKAGDNFAIPRDVTPTAPGMVEHARVHPKFLHSNATSHKWAFGAIAELLDNAVDEIQNSATFVKIDKIDIAKDNSPALVFQDDGAGMDPDGIRKCMSLGYSSKKSNTTIGQSLTIVPSTLVYRWKWFQDNKSTQSIGLLSYTFLRRTGQDDVIVPMIDIDISSDLPQPIIYGTPEDWSTNLNILLKWSPFSTEDELLQQFEDIGTHGTKVMIYNLWLNDEGVYELSFDDEDEVFYKVGVIYGSEMKMPSTGNGLAL</sequence>
<dbReference type="EMBL" id="JAAMPC010001488">
    <property type="protein sequence ID" value="KAG2240744.1"/>
    <property type="molecule type" value="Genomic_DNA"/>
</dbReference>
<dbReference type="InterPro" id="IPR036890">
    <property type="entry name" value="HATPase_C_sf"/>
</dbReference>
<evidence type="ECO:0000313" key="1">
    <source>
        <dbReference type="EMBL" id="KAG2240744.1"/>
    </source>
</evidence>
<dbReference type="Proteomes" id="UP000886595">
    <property type="component" value="Unassembled WGS sequence"/>
</dbReference>
<reference evidence="1 2" key="1">
    <citation type="submission" date="2020-02" db="EMBL/GenBank/DDBJ databases">
        <authorList>
            <person name="Ma Q."/>
            <person name="Huang Y."/>
            <person name="Song X."/>
            <person name="Pei D."/>
        </authorList>
    </citation>
    <scope>NUCLEOTIDE SEQUENCE [LARGE SCALE GENOMIC DNA]</scope>
    <source>
        <strain evidence="1">Sxm20200214</strain>
        <tissue evidence="1">Leaf</tissue>
    </source>
</reference>
<comment type="caution">
    <text evidence="1">The sequence shown here is derived from an EMBL/GenBank/DDBJ whole genome shotgun (WGS) entry which is preliminary data.</text>
</comment>
<dbReference type="PANTHER" id="PTHR23336:SF50">
    <property type="entry name" value="PROTEIN MICRORCHIDIA 1-RELATED"/>
    <property type="match status" value="1"/>
</dbReference>
<dbReference type="InterPro" id="IPR045261">
    <property type="entry name" value="MORC_ATPase"/>
</dbReference>
<proteinExistence type="predicted"/>
<dbReference type="AlphaFoldDB" id="A0A8X7NZP5"/>
<evidence type="ECO:0000313" key="2">
    <source>
        <dbReference type="Proteomes" id="UP000886595"/>
    </source>
</evidence>